<accession>A0A9P6MTR6</accession>
<keyword evidence="3" id="KW-0143">Chaperone</keyword>
<dbReference type="OrthoDB" id="10250354at2759"/>
<evidence type="ECO:0000313" key="9">
    <source>
        <dbReference type="Proteomes" id="UP000703661"/>
    </source>
</evidence>
<proteinExistence type="predicted"/>
<dbReference type="InterPro" id="IPR024586">
    <property type="entry name" value="DnaJ-like_C11_C"/>
</dbReference>
<dbReference type="SMART" id="SM00271">
    <property type="entry name" value="DnaJ"/>
    <property type="match status" value="1"/>
</dbReference>
<dbReference type="InterPro" id="IPR018253">
    <property type="entry name" value="DnaJ_domain_CS"/>
</dbReference>
<dbReference type="Pfam" id="PF22774">
    <property type="entry name" value="DNAJC11_beta-barrel"/>
    <property type="match status" value="1"/>
</dbReference>
<evidence type="ECO:0000256" key="3">
    <source>
        <dbReference type="ARBA" id="ARBA00023186"/>
    </source>
</evidence>
<comment type="subcellular location">
    <subcellularLocation>
        <location evidence="1">Membrane</location>
    </subcellularLocation>
</comment>
<evidence type="ECO:0000256" key="5">
    <source>
        <dbReference type="SAM" id="MobiDB-lite"/>
    </source>
</evidence>
<evidence type="ECO:0000256" key="6">
    <source>
        <dbReference type="SAM" id="Phobius"/>
    </source>
</evidence>
<dbReference type="Pfam" id="PF00226">
    <property type="entry name" value="DnaJ"/>
    <property type="match status" value="1"/>
</dbReference>
<dbReference type="PANTHER" id="PTHR44157">
    <property type="entry name" value="DNAJ HOMOLOG SUBFAMILY C MEMBER 11"/>
    <property type="match status" value="1"/>
</dbReference>
<feature type="compositionally biased region" description="Basic and acidic residues" evidence="5">
    <location>
        <begin position="1"/>
        <end position="11"/>
    </location>
</feature>
<dbReference type="Proteomes" id="UP000703661">
    <property type="component" value="Unassembled WGS sequence"/>
</dbReference>
<evidence type="ECO:0000259" key="7">
    <source>
        <dbReference type="PROSITE" id="PS50076"/>
    </source>
</evidence>
<dbReference type="AlphaFoldDB" id="A0A9P6MTR6"/>
<dbReference type="InterPro" id="IPR036869">
    <property type="entry name" value="J_dom_sf"/>
</dbReference>
<dbReference type="Pfam" id="PF11875">
    <property type="entry name" value="DnaJ-like_C11_C"/>
    <property type="match status" value="1"/>
</dbReference>
<protein>
    <recommendedName>
        <fullName evidence="7">J domain-containing protein</fullName>
    </recommendedName>
</protein>
<dbReference type="InterPro" id="IPR052243">
    <property type="entry name" value="Mito_inner_membrane_organizer"/>
</dbReference>
<evidence type="ECO:0000256" key="2">
    <source>
        <dbReference type="ARBA" id="ARBA00023136"/>
    </source>
</evidence>
<dbReference type="PROSITE" id="PS50076">
    <property type="entry name" value="DNAJ_2"/>
    <property type="match status" value="1"/>
</dbReference>
<dbReference type="InterPro" id="IPR055225">
    <property type="entry name" value="DNAJC11-like_beta-barrel"/>
</dbReference>
<feature type="transmembrane region" description="Helical" evidence="6">
    <location>
        <begin position="434"/>
        <end position="454"/>
    </location>
</feature>
<dbReference type="PROSITE" id="PS00636">
    <property type="entry name" value="DNAJ_1"/>
    <property type="match status" value="1"/>
</dbReference>
<keyword evidence="6" id="KW-0812">Transmembrane</keyword>
<dbReference type="GO" id="GO:0042407">
    <property type="term" value="P:cristae formation"/>
    <property type="evidence" value="ECO:0007669"/>
    <property type="project" value="TreeGrafter"/>
</dbReference>
<dbReference type="PRINTS" id="PR00625">
    <property type="entry name" value="JDOMAIN"/>
</dbReference>
<dbReference type="GO" id="GO:0016020">
    <property type="term" value="C:membrane"/>
    <property type="evidence" value="ECO:0007669"/>
    <property type="project" value="UniProtKB-SubCell"/>
</dbReference>
<feature type="coiled-coil region" evidence="4">
    <location>
        <begin position="474"/>
        <end position="504"/>
    </location>
</feature>
<sequence>MEDPYHDRSMPDEPEVGESSTAVDADDSGNDLGSHNLTSTDYYAILNVSKKASEEDIREAYKRMSRVFHPDQHSGSSLEEAAGTKFQAITRAFEVLSNPQMRAAYDEYGEQGLSSRWDVGHRIKTPQETRDEYARLAQEKQQLELENLVRSRNEIIINVDASRVFERYHKPVPFGLPNQKNHTTSIFDALGRTDIMKLYMKNSFQTQFGPRTQLILGGSMTSRSGTGSGNIVGTLRHTFSDKLSMELGASLLNPGSSLIKATYNIDQQTYVSGIAYARDFQGPTPLVMTFGRRITKGATGYMTYRTGEWALGSWGPLPEDRVDFSSMSLGLKSIDTKESYYMELQAGVVQSHLLADRTWTLDDSTRIRVGARLSNLAGLGASIGGDRKITQHTKLGLAVEIAFSGGIAFNIKVMRLGQSVTVPILLSTEFNPKFAFWTAIAPICAIAALDFGYIKPRRRRERTEKLRELRKVHAEFIANQKKEAEEAINLLRESTARKVKQEQNNDGLIIVEATYGNMNAGLVADVTIAVQALVNNSQLVMPGGHSKNHILGFYDPCLGEKKQLRIRYEFQKRMHEVVVADMDHVMLPVRSHLISP</sequence>
<dbReference type="EMBL" id="JAAAID010000871">
    <property type="protein sequence ID" value="KAG0013264.1"/>
    <property type="molecule type" value="Genomic_DNA"/>
</dbReference>
<feature type="domain" description="J" evidence="7">
    <location>
        <begin position="41"/>
        <end position="109"/>
    </location>
</feature>
<keyword evidence="2 6" id="KW-0472">Membrane</keyword>
<dbReference type="PANTHER" id="PTHR44157:SF1">
    <property type="entry name" value="DNAJ HOMOLOG SUBFAMILY C MEMBER 11"/>
    <property type="match status" value="1"/>
</dbReference>
<feature type="region of interest" description="Disordered" evidence="5">
    <location>
        <begin position="1"/>
        <end position="36"/>
    </location>
</feature>
<dbReference type="GO" id="GO:0005739">
    <property type="term" value="C:mitochondrion"/>
    <property type="evidence" value="ECO:0007669"/>
    <property type="project" value="GOC"/>
</dbReference>
<gene>
    <name evidence="8" type="ORF">BGZ80_011197</name>
</gene>
<reference evidence="8" key="1">
    <citation type="journal article" date="2020" name="Fungal Divers.">
        <title>Resolving the Mortierellaceae phylogeny through synthesis of multi-gene phylogenetics and phylogenomics.</title>
        <authorList>
            <person name="Vandepol N."/>
            <person name="Liber J."/>
            <person name="Desiro A."/>
            <person name="Na H."/>
            <person name="Kennedy M."/>
            <person name="Barry K."/>
            <person name="Grigoriev I.V."/>
            <person name="Miller A.N."/>
            <person name="O'Donnell K."/>
            <person name="Stajich J.E."/>
            <person name="Bonito G."/>
        </authorList>
    </citation>
    <scope>NUCLEOTIDE SEQUENCE</scope>
    <source>
        <strain evidence="8">NRRL 2769</strain>
    </source>
</reference>
<keyword evidence="6" id="KW-1133">Transmembrane helix</keyword>
<dbReference type="SUPFAM" id="SSF46565">
    <property type="entry name" value="Chaperone J-domain"/>
    <property type="match status" value="1"/>
</dbReference>
<dbReference type="InterPro" id="IPR001623">
    <property type="entry name" value="DnaJ_domain"/>
</dbReference>
<evidence type="ECO:0000256" key="4">
    <source>
        <dbReference type="SAM" id="Coils"/>
    </source>
</evidence>
<dbReference type="CDD" id="cd06257">
    <property type="entry name" value="DnaJ"/>
    <property type="match status" value="1"/>
</dbReference>
<evidence type="ECO:0000313" key="8">
    <source>
        <dbReference type="EMBL" id="KAG0013264.1"/>
    </source>
</evidence>
<comment type="caution">
    <text evidence="8">The sequence shown here is derived from an EMBL/GenBank/DDBJ whole genome shotgun (WGS) entry which is preliminary data.</text>
</comment>
<dbReference type="Gene3D" id="1.10.287.110">
    <property type="entry name" value="DnaJ domain"/>
    <property type="match status" value="1"/>
</dbReference>
<organism evidence="8 9">
    <name type="scientific">Entomortierella chlamydospora</name>
    <dbReference type="NCBI Taxonomy" id="101097"/>
    <lineage>
        <taxon>Eukaryota</taxon>
        <taxon>Fungi</taxon>
        <taxon>Fungi incertae sedis</taxon>
        <taxon>Mucoromycota</taxon>
        <taxon>Mortierellomycotina</taxon>
        <taxon>Mortierellomycetes</taxon>
        <taxon>Mortierellales</taxon>
        <taxon>Mortierellaceae</taxon>
        <taxon>Entomortierella</taxon>
    </lineage>
</organism>
<keyword evidence="4" id="KW-0175">Coiled coil</keyword>
<keyword evidence="9" id="KW-1185">Reference proteome</keyword>
<evidence type="ECO:0000256" key="1">
    <source>
        <dbReference type="ARBA" id="ARBA00004370"/>
    </source>
</evidence>
<name>A0A9P6MTR6_9FUNG</name>